<sequence length="189" mass="21350">MVNMSKRLEIAQTWAKIGLKQTPPKLRVNQRPNTFKLEQIDGKLTIEDKAAEIKIDMSKVRAQLDCKNNKIYSKDIARKGYQESLKGIAEYAAEGDALAAIERKGNPLIAQARKRSFDKDRDIGLKWKVGPEFKVTPNKLDITFKNDDIDGIAINTEPGNVGVDLDWGKIDIYQKQLPKLEIRAVDTKV</sequence>
<accession>A0A285GB37</accession>
<dbReference type="EMBL" id="OBDZ01000006">
    <property type="protein sequence ID" value="SNY20789.1"/>
    <property type="molecule type" value="Genomic_DNA"/>
</dbReference>
<reference evidence="2" key="1">
    <citation type="submission" date="2017-09" db="EMBL/GenBank/DDBJ databases">
        <authorList>
            <person name="Varghese N."/>
            <person name="Submissions S."/>
        </authorList>
    </citation>
    <scope>NUCLEOTIDE SEQUENCE [LARGE SCALE GENOMIC DNA]</scope>
    <source>
        <strain evidence="2">MSL47</strain>
    </source>
</reference>
<dbReference type="AlphaFoldDB" id="A0A285GB37"/>
<gene>
    <name evidence="1" type="ORF">SAMN06265827_10621</name>
</gene>
<proteinExistence type="predicted"/>
<dbReference type="Pfam" id="PF20074">
    <property type="entry name" value="DUF6470"/>
    <property type="match status" value="1"/>
</dbReference>
<evidence type="ECO:0000313" key="2">
    <source>
        <dbReference type="Proteomes" id="UP000219573"/>
    </source>
</evidence>
<dbReference type="Proteomes" id="UP000219573">
    <property type="component" value="Unassembled WGS sequence"/>
</dbReference>
<keyword evidence="2" id="KW-1185">Reference proteome</keyword>
<name>A0A285GB37_9FIRM</name>
<organism evidence="1 2">
    <name type="scientific">Orenia metallireducens</name>
    <dbReference type="NCBI Taxonomy" id="1413210"/>
    <lineage>
        <taxon>Bacteria</taxon>
        <taxon>Bacillati</taxon>
        <taxon>Bacillota</taxon>
        <taxon>Clostridia</taxon>
        <taxon>Halanaerobiales</taxon>
        <taxon>Halobacteroidaceae</taxon>
        <taxon>Orenia</taxon>
    </lineage>
</organism>
<dbReference type="InterPro" id="IPR045527">
    <property type="entry name" value="DUF6470"/>
</dbReference>
<dbReference type="RefSeq" id="WP_253250685.1">
    <property type="nucleotide sequence ID" value="NZ_OBDZ01000006.1"/>
</dbReference>
<evidence type="ECO:0000313" key="1">
    <source>
        <dbReference type="EMBL" id="SNY20789.1"/>
    </source>
</evidence>
<protein>
    <submittedName>
        <fullName evidence="1">Uncharacterized protein</fullName>
    </submittedName>
</protein>